<organism evidence="5 6">
    <name type="scientific">Bifidobacterium bombi DSM 19703</name>
    <dbReference type="NCBI Taxonomy" id="1341695"/>
    <lineage>
        <taxon>Bacteria</taxon>
        <taxon>Bacillati</taxon>
        <taxon>Actinomycetota</taxon>
        <taxon>Actinomycetes</taxon>
        <taxon>Bifidobacteriales</taxon>
        <taxon>Bifidobacteriaceae</taxon>
        <taxon>Bifidobacterium</taxon>
    </lineage>
</organism>
<reference evidence="5 6" key="1">
    <citation type="journal article" date="2014" name="Appl. Environ. Microbiol.">
        <title>Genomic encyclopedia of type strains of the genus Bifidobacterium.</title>
        <authorList>
            <person name="Milani C."/>
            <person name="Lugli G.A."/>
            <person name="Duranti S."/>
            <person name="Turroni F."/>
            <person name="Bottacini F."/>
            <person name="Mangifesta M."/>
            <person name="Sanchez B."/>
            <person name="Viappiani A."/>
            <person name="Mancabelli L."/>
            <person name="Taminiau B."/>
            <person name="Delcenserie V."/>
            <person name="Barrangou R."/>
            <person name="Margolles A."/>
            <person name="van Sinderen D."/>
            <person name="Ventura M."/>
        </authorList>
    </citation>
    <scope>NUCLEOTIDE SEQUENCE [LARGE SCALE GENOMIC DNA]</scope>
    <source>
        <strain evidence="5 6">DSM 19703</strain>
    </source>
</reference>
<keyword evidence="6" id="KW-1185">Reference proteome</keyword>
<evidence type="ECO:0000259" key="4">
    <source>
        <dbReference type="Pfam" id="PF13302"/>
    </source>
</evidence>
<dbReference type="STRING" id="1341695.BBOMB_1527"/>
<evidence type="ECO:0000313" key="5">
    <source>
        <dbReference type="EMBL" id="KFF30660.1"/>
    </source>
</evidence>
<dbReference type="InterPro" id="IPR016181">
    <property type="entry name" value="Acyl_CoA_acyltransferase"/>
</dbReference>
<sequence length="231" mass="26268">MMLYMEIATRRLVLRPWKHDDPNEARSLYRFASDPQIGPRCGWMPHTSEADSLDLLNHVLTGPENYAITLRNGQDGGSPATRIAAGDPIGSIELKETGPNDHATSYVREMLDAHELKKNVNEDDVRRLLDHSEHDLVLGYWIGRPFWGQGLMTEALEAMLQRAFGENGLGANAVWGGHYVENIGSGKVMEHCGLWPVGRKKDDYFRQIDEHHDCVLRVITRKEWEQRVQAQ</sequence>
<keyword evidence="2" id="KW-0012">Acyltransferase</keyword>
<feature type="domain" description="N-acetyltransferase" evidence="4">
    <location>
        <begin position="11"/>
        <end position="194"/>
    </location>
</feature>
<evidence type="ECO:0000313" key="6">
    <source>
        <dbReference type="Proteomes" id="UP000028730"/>
    </source>
</evidence>
<dbReference type="EMBL" id="ATLK01000002">
    <property type="protein sequence ID" value="KFF30660.1"/>
    <property type="molecule type" value="Genomic_DNA"/>
</dbReference>
<dbReference type="GO" id="GO:0016747">
    <property type="term" value="F:acyltransferase activity, transferring groups other than amino-acyl groups"/>
    <property type="evidence" value="ECO:0007669"/>
    <property type="project" value="InterPro"/>
</dbReference>
<evidence type="ECO:0000256" key="3">
    <source>
        <dbReference type="ARBA" id="ARBA00038502"/>
    </source>
</evidence>
<comment type="caution">
    <text evidence="5">The sequence shown here is derived from an EMBL/GenBank/DDBJ whole genome shotgun (WGS) entry which is preliminary data.</text>
</comment>
<keyword evidence="1 5" id="KW-0808">Transferase</keyword>
<gene>
    <name evidence="5" type="ORF">BBOMB_1527</name>
</gene>
<dbReference type="PANTHER" id="PTHR43792">
    <property type="entry name" value="GNAT FAMILY, PUTATIVE (AFU_ORTHOLOGUE AFUA_3G00765)-RELATED-RELATED"/>
    <property type="match status" value="1"/>
</dbReference>
<accession>A0A086BNZ6</accession>
<comment type="similarity">
    <text evidence="3">Belongs to the acetyltransferase family. RimJ subfamily.</text>
</comment>
<dbReference type="eggNOG" id="COG1670">
    <property type="taxonomic scope" value="Bacteria"/>
</dbReference>
<evidence type="ECO:0000256" key="1">
    <source>
        <dbReference type="ARBA" id="ARBA00022679"/>
    </source>
</evidence>
<dbReference type="PANTHER" id="PTHR43792:SF8">
    <property type="entry name" value="[RIBOSOMAL PROTEIN US5]-ALANINE N-ACETYLTRANSFERASE"/>
    <property type="match status" value="1"/>
</dbReference>
<dbReference type="InterPro" id="IPR000182">
    <property type="entry name" value="GNAT_dom"/>
</dbReference>
<name>A0A086BNZ6_9BIFI</name>
<dbReference type="InterPro" id="IPR051531">
    <property type="entry name" value="N-acetyltransferase"/>
</dbReference>
<dbReference type="Gene3D" id="3.40.630.30">
    <property type="match status" value="1"/>
</dbReference>
<dbReference type="Proteomes" id="UP000028730">
    <property type="component" value="Unassembled WGS sequence"/>
</dbReference>
<proteinExistence type="inferred from homology"/>
<protein>
    <submittedName>
        <fullName evidence="5">Acetyltransferase, GNAT family</fullName>
    </submittedName>
</protein>
<evidence type="ECO:0000256" key="2">
    <source>
        <dbReference type="ARBA" id="ARBA00023315"/>
    </source>
</evidence>
<dbReference type="SUPFAM" id="SSF55729">
    <property type="entry name" value="Acyl-CoA N-acyltransferases (Nat)"/>
    <property type="match status" value="1"/>
</dbReference>
<dbReference type="AlphaFoldDB" id="A0A086BNZ6"/>
<dbReference type="Pfam" id="PF13302">
    <property type="entry name" value="Acetyltransf_3"/>
    <property type="match status" value="1"/>
</dbReference>